<keyword evidence="1" id="KW-0812">Transmembrane</keyword>
<dbReference type="PATRIC" id="fig|880071.3.peg.1781"/>
<proteinExistence type="predicted"/>
<evidence type="ECO:0000256" key="1">
    <source>
        <dbReference type="SAM" id="Phobius"/>
    </source>
</evidence>
<dbReference type="AlphaFoldDB" id="I4AJR7"/>
<sequence length="135" mass="15942">MRDFLMFIYEKFLRSVAQIPSNTVATWRNDVFPLTLWLLLAITIVMALLFYFFYNRLYSSYNSFGSWFRTFLLNGFLTGVVAFIIAYSAFSKAFKPVLTLSLWYAVINLLYGFLLFFVLSMIFKWFSTNGRKTPF</sequence>
<dbReference type="Proteomes" id="UP000006054">
    <property type="component" value="Chromosome"/>
</dbReference>
<dbReference type="HOGENOM" id="CLU_1882704_0_0_10"/>
<evidence type="ECO:0000313" key="2">
    <source>
        <dbReference type="EMBL" id="AFM04202.1"/>
    </source>
</evidence>
<feature type="transmembrane region" description="Helical" evidence="1">
    <location>
        <begin position="66"/>
        <end position="90"/>
    </location>
</feature>
<dbReference type="KEGG" id="fli:Fleli_1804"/>
<evidence type="ECO:0000313" key="3">
    <source>
        <dbReference type="Proteomes" id="UP000006054"/>
    </source>
</evidence>
<reference evidence="3" key="1">
    <citation type="submission" date="2012-06" db="EMBL/GenBank/DDBJ databases">
        <title>The complete genome of Flexibacter litoralis DSM 6794.</title>
        <authorList>
            <person name="Lucas S."/>
            <person name="Copeland A."/>
            <person name="Lapidus A."/>
            <person name="Glavina del Rio T."/>
            <person name="Dalin E."/>
            <person name="Tice H."/>
            <person name="Bruce D."/>
            <person name="Goodwin L."/>
            <person name="Pitluck S."/>
            <person name="Peters L."/>
            <person name="Ovchinnikova G."/>
            <person name="Lu M."/>
            <person name="Kyrpides N."/>
            <person name="Mavromatis K."/>
            <person name="Ivanova N."/>
            <person name="Brettin T."/>
            <person name="Detter J.C."/>
            <person name="Han C."/>
            <person name="Larimer F."/>
            <person name="Land M."/>
            <person name="Hauser L."/>
            <person name="Markowitz V."/>
            <person name="Cheng J.-F."/>
            <person name="Hugenholtz P."/>
            <person name="Woyke T."/>
            <person name="Wu D."/>
            <person name="Spring S."/>
            <person name="Lang E."/>
            <person name="Kopitz M."/>
            <person name="Brambilla E."/>
            <person name="Klenk H.-P."/>
            <person name="Eisen J.A."/>
        </authorList>
    </citation>
    <scope>NUCLEOTIDE SEQUENCE [LARGE SCALE GENOMIC DNA]</scope>
    <source>
        <strain evidence="3">ATCC 23117 / DSM 6794 / NBRC 15988 / NCIMB 1366 / Sio-4</strain>
    </source>
</reference>
<keyword evidence="1" id="KW-1133">Transmembrane helix</keyword>
<name>I4AJR7_BERLS</name>
<feature type="transmembrane region" description="Helical" evidence="1">
    <location>
        <begin position="102"/>
        <end position="123"/>
    </location>
</feature>
<keyword evidence="3" id="KW-1185">Reference proteome</keyword>
<dbReference type="EMBL" id="CP003345">
    <property type="protein sequence ID" value="AFM04202.1"/>
    <property type="molecule type" value="Genomic_DNA"/>
</dbReference>
<dbReference type="OrthoDB" id="852688at2"/>
<feature type="transmembrane region" description="Helical" evidence="1">
    <location>
        <begin position="34"/>
        <end position="54"/>
    </location>
</feature>
<keyword evidence="1" id="KW-0472">Membrane</keyword>
<dbReference type="RefSeq" id="WP_014797654.1">
    <property type="nucleotide sequence ID" value="NC_018018.1"/>
</dbReference>
<gene>
    <name evidence="2" type="ordered locus">Fleli_1804</name>
</gene>
<protein>
    <submittedName>
        <fullName evidence="2">Uncharacterized protein</fullName>
    </submittedName>
</protein>
<accession>I4AJR7</accession>
<organism evidence="2 3">
    <name type="scientific">Bernardetia litoralis (strain ATCC 23117 / DSM 6794 / NBRC 15988 / NCIMB 1366 / Fx l1 / Sio-4)</name>
    <name type="common">Flexibacter litoralis</name>
    <dbReference type="NCBI Taxonomy" id="880071"/>
    <lineage>
        <taxon>Bacteria</taxon>
        <taxon>Pseudomonadati</taxon>
        <taxon>Bacteroidota</taxon>
        <taxon>Cytophagia</taxon>
        <taxon>Cytophagales</taxon>
        <taxon>Bernardetiaceae</taxon>
        <taxon>Bernardetia</taxon>
    </lineage>
</organism>
<dbReference type="STRING" id="880071.Fleli_1804"/>